<dbReference type="InterPro" id="IPR011059">
    <property type="entry name" value="Metal-dep_hydrolase_composite"/>
</dbReference>
<dbReference type="AlphaFoldDB" id="A0A381N9L0"/>
<sequence>MRSKKQPRELLLKGGTVVDPYRKEKYVGDVFIKNGKIQKVGDVNYKSSMTQVDCSGLIVTHGFCDIHVHFREPGREDKESLATGSQAALAGGFTRVCVMPNTNPPLDTPESIRFIVEKAEILPIHIHPIGSITKGQKGKKICEMAAMRNEGAVAFSDDGIPVSDGEIMRLALEYAGMIRVPIINHAEDCFIRKNGVMNEGEISTRMGLTGNPDIAESTMVNRDLELAQLAGSVLHVPHVSTAKAMNHIRRMKKEYKHLSAEVTPHHLYFNDEALVEYDTNLKVAPPIRTEHDRRALIKALKDDVIDCIATDHAPHTIEEKERTFDLAPFGMIGLESCFGVVYQTLVKESGMALGELIPKLTVNPRVVMGFQPDLFKPGIQAEISVIDTEKEWVFKKSSIQSRSGNSPFLGKKLTGKIQFILSKGIITEIT</sequence>
<dbReference type="InterPro" id="IPR032466">
    <property type="entry name" value="Metal_Hydrolase"/>
</dbReference>
<dbReference type="Gene3D" id="2.30.40.10">
    <property type="entry name" value="Urease, subunit C, domain 1"/>
    <property type="match status" value="1"/>
</dbReference>
<dbReference type="Pfam" id="PF12890">
    <property type="entry name" value="DHOase"/>
    <property type="match status" value="1"/>
</dbReference>
<dbReference type="EMBL" id="UINC01000215">
    <property type="protein sequence ID" value="SUZ51272.1"/>
    <property type="molecule type" value="Genomic_DNA"/>
</dbReference>
<proteinExistence type="inferred from homology"/>
<evidence type="ECO:0000256" key="1">
    <source>
        <dbReference type="ARBA" id="ARBA00001947"/>
    </source>
</evidence>
<dbReference type="PANTHER" id="PTHR43668">
    <property type="entry name" value="ALLANTOINASE"/>
    <property type="match status" value="1"/>
</dbReference>
<dbReference type="Gene3D" id="3.20.20.140">
    <property type="entry name" value="Metal-dependent hydrolases"/>
    <property type="match status" value="1"/>
</dbReference>
<dbReference type="InterPro" id="IPR004722">
    <property type="entry name" value="DHOase"/>
</dbReference>
<evidence type="ECO:0000259" key="5">
    <source>
        <dbReference type="Pfam" id="PF12890"/>
    </source>
</evidence>
<dbReference type="SUPFAM" id="SSF51338">
    <property type="entry name" value="Composite domain of metallo-dependent hydrolases"/>
    <property type="match status" value="1"/>
</dbReference>
<organism evidence="6">
    <name type="scientific">marine metagenome</name>
    <dbReference type="NCBI Taxonomy" id="408172"/>
    <lineage>
        <taxon>unclassified sequences</taxon>
        <taxon>metagenomes</taxon>
        <taxon>ecological metagenomes</taxon>
    </lineage>
</organism>
<evidence type="ECO:0000313" key="6">
    <source>
        <dbReference type="EMBL" id="SUZ51272.1"/>
    </source>
</evidence>
<dbReference type="HAMAP" id="MF_00220_B">
    <property type="entry name" value="PyrC_classI_B"/>
    <property type="match status" value="1"/>
</dbReference>
<dbReference type="PROSITE" id="PS00482">
    <property type="entry name" value="DIHYDROOROTASE_1"/>
    <property type="match status" value="1"/>
</dbReference>
<dbReference type="GO" id="GO:0046872">
    <property type="term" value="F:metal ion binding"/>
    <property type="evidence" value="ECO:0007669"/>
    <property type="project" value="UniProtKB-KW"/>
</dbReference>
<gene>
    <name evidence="6" type="ORF">METZ01_LOCUS4126</name>
</gene>
<dbReference type="GO" id="GO:0006145">
    <property type="term" value="P:purine nucleobase catabolic process"/>
    <property type="evidence" value="ECO:0007669"/>
    <property type="project" value="TreeGrafter"/>
</dbReference>
<dbReference type="PANTHER" id="PTHR43668:SF2">
    <property type="entry name" value="ALLANTOINASE"/>
    <property type="match status" value="1"/>
</dbReference>
<keyword evidence="4" id="KW-0665">Pyrimidine biosynthesis</keyword>
<dbReference type="GO" id="GO:0004151">
    <property type="term" value="F:dihydroorotase activity"/>
    <property type="evidence" value="ECO:0007669"/>
    <property type="project" value="InterPro"/>
</dbReference>
<comment type="cofactor">
    <cofactor evidence="1">
        <name>Zn(2+)</name>
        <dbReference type="ChEBI" id="CHEBI:29105"/>
    </cofactor>
</comment>
<accession>A0A381N9L0</accession>
<dbReference type="GO" id="GO:0004038">
    <property type="term" value="F:allantoinase activity"/>
    <property type="evidence" value="ECO:0007669"/>
    <property type="project" value="TreeGrafter"/>
</dbReference>
<dbReference type="PROSITE" id="PS00483">
    <property type="entry name" value="DIHYDROOROTASE_2"/>
    <property type="match status" value="1"/>
</dbReference>
<dbReference type="SUPFAM" id="SSF51556">
    <property type="entry name" value="Metallo-dependent hydrolases"/>
    <property type="match status" value="1"/>
</dbReference>
<dbReference type="GO" id="GO:0005737">
    <property type="term" value="C:cytoplasm"/>
    <property type="evidence" value="ECO:0007669"/>
    <property type="project" value="TreeGrafter"/>
</dbReference>
<dbReference type="GO" id="GO:0006221">
    <property type="term" value="P:pyrimidine nucleotide biosynthetic process"/>
    <property type="evidence" value="ECO:0007669"/>
    <property type="project" value="UniProtKB-KW"/>
</dbReference>
<keyword evidence="3" id="KW-0378">Hydrolase</keyword>
<evidence type="ECO:0000256" key="2">
    <source>
        <dbReference type="ARBA" id="ARBA00022723"/>
    </source>
</evidence>
<dbReference type="InterPro" id="IPR002195">
    <property type="entry name" value="Dihydroorotase_CS"/>
</dbReference>
<feature type="domain" description="Dihydroorotase catalytic" evidence="5">
    <location>
        <begin position="58"/>
        <end position="242"/>
    </location>
</feature>
<dbReference type="NCBIfam" id="TIGR00857">
    <property type="entry name" value="pyrC_multi"/>
    <property type="match status" value="1"/>
</dbReference>
<dbReference type="InterPro" id="IPR024403">
    <property type="entry name" value="DHOase_cat"/>
</dbReference>
<dbReference type="CDD" id="cd01317">
    <property type="entry name" value="DHOase_IIa"/>
    <property type="match status" value="1"/>
</dbReference>
<keyword evidence="2" id="KW-0479">Metal-binding</keyword>
<evidence type="ECO:0000256" key="4">
    <source>
        <dbReference type="ARBA" id="ARBA00022975"/>
    </source>
</evidence>
<protein>
    <recommendedName>
        <fullName evidence="5">Dihydroorotase catalytic domain-containing protein</fullName>
    </recommendedName>
</protein>
<dbReference type="InterPro" id="IPR050138">
    <property type="entry name" value="DHOase/Allantoinase_Hydrolase"/>
</dbReference>
<name>A0A381N9L0_9ZZZZ</name>
<evidence type="ECO:0000256" key="3">
    <source>
        <dbReference type="ARBA" id="ARBA00022801"/>
    </source>
</evidence>
<reference evidence="6" key="1">
    <citation type="submission" date="2018-05" db="EMBL/GenBank/DDBJ databases">
        <authorList>
            <person name="Lanie J.A."/>
            <person name="Ng W.-L."/>
            <person name="Kazmierczak K.M."/>
            <person name="Andrzejewski T.M."/>
            <person name="Davidsen T.M."/>
            <person name="Wayne K.J."/>
            <person name="Tettelin H."/>
            <person name="Glass J.I."/>
            <person name="Rusch D."/>
            <person name="Podicherti R."/>
            <person name="Tsui H.-C.T."/>
            <person name="Winkler M.E."/>
        </authorList>
    </citation>
    <scope>NUCLEOTIDE SEQUENCE</scope>
</reference>